<dbReference type="EMBL" id="STFG01000023">
    <property type="protein sequence ID" value="THT98082.1"/>
    <property type="molecule type" value="Genomic_DNA"/>
</dbReference>
<dbReference type="PANTHER" id="PTHR34631:SF3">
    <property type="entry name" value="ISSOD12 TRANSPOSASE TNPA_ISSOD12"/>
    <property type="match status" value="1"/>
</dbReference>
<dbReference type="InterPro" id="IPR002559">
    <property type="entry name" value="Transposase_11"/>
</dbReference>
<dbReference type="GO" id="GO:0004803">
    <property type="term" value="F:transposase activity"/>
    <property type="evidence" value="ECO:0007669"/>
    <property type="project" value="InterPro"/>
</dbReference>
<dbReference type="Pfam" id="PF01609">
    <property type="entry name" value="DDE_Tnp_1"/>
    <property type="match status" value="1"/>
</dbReference>
<dbReference type="GO" id="GO:0006313">
    <property type="term" value="P:DNA transposition"/>
    <property type="evidence" value="ECO:0007669"/>
    <property type="project" value="InterPro"/>
</dbReference>
<keyword evidence="3" id="KW-1185">Reference proteome</keyword>
<feature type="domain" description="Transposase IS4-like" evidence="1">
    <location>
        <begin position="5"/>
        <end position="83"/>
    </location>
</feature>
<comment type="caution">
    <text evidence="2">The sequence shown here is derived from an EMBL/GenBank/DDBJ whole genome shotgun (WGS) entry which is preliminary data.</text>
</comment>
<gene>
    <name evidence="2" type="ORF">E9531_14875</name>
</gene>
<dbReference type="AlphaFoldDB" id="A0A4S8ETH4"/>
<sequence>MHEQIPIDEPIASLTGDGAYDTKTVNEACHKRGIMPIIPPRKRAQIRKGAAFSARNDSIAACRRFGRDTWKEWSGYHRRSLVEAKMNCF</sequence>
<dbReference type="InterPro" id="IPR053172">
    <property type="entry name" value="Tn903_transposase"/>
</dbReference>
<accession>A0A4S8ETH4</accession>
<evidence type="ECO:0000313" key="2">
    <source>
        <dbReference type="EMBL" id="THT98082.1"/>
    </source>
</evidence>
<proteinExistence type="predicted"/>
<organism evidence="2 3">
    <name type="scientific">Lampropedia puyangensis</name>
    <dbReference type="NCBI Taxonomy" id="1330072"/>
    <lineage>
        <taxon>Bacteria</taxon>
        <taxon>Pseudomonadati</taxon>
        <taxon>Pseudomonadota</taxon>
        <taxon>Betaproteobacteria</taxon>
        <taxon>Burkholderiales</taxon>
        <taxon>Comamonadaceae</taxon>
        <taxon>Lampropedia</taxon>
    </lineage>
</organism>
<reference evidence="2 3" key="1">
    <citation type="journal article" date="2015" name="Antonie Van Leeuwenhoek">
        <title>Lampropedia puyangensis sp. nov., isolated from symptomatic bark of Populus ? euramericana canker and emended description of Lampropedia hyalina (Ehrenberg 1832) Lee et al. 2004.</title>
        <authorList>
            <person name="Li Y."/>
            <person name="Wang T."/>
            <person name="Piao C.G."/>
            <person name="Wang L.F."/>
            <person name="Tian G.Z."/>
            <person name="Zhu T.H."/>
            <person name="Guo M.W."/>
        </authorList>
    </citation>
    <scope>NUCLEOTIDE SEQUENCE [LARGE SCALE GENOMIC DNA]</scope>
    <source>
        <strain evidence="2 3">2-bin</strain>
    </source>
</reference>
<evidence type="ECO:0000313" key="3">
    <source>
        <dbReference type="Proteomes" id="UP000308917"/>
    </source>
</evidence>
<name>A0A4S8ETH4_9BURK</name>
<protein>
    <recommendedName>
        <fullName evidence="1">Transposase IS4-like domain-containing protein</fullName>
    </recommendedName>
</protein>
<dbReference type="GO" id="GO:0003677">
    <property type="term" value="F:DNA binding"/>
    <property type="evidence" value="ECO:0007669"/>
    <property type="project" value="InterPro"/>
</dbReference>
<dbReference type="PANTHER" id="PTHR34631">
    <property type="match status" value="1"/>
</dbReference>
<dbReference type="Proteomes" id="UP000308917">
    <property type="component" value="Unassembled WGS sequence"/>
</dbReference>
<evidence type="ECO:0000259" key="1">
    <source>
        <dbReference type="Pfam" id="PF01609"/>
    </source>
</evidence>